<evidence type="ECO:0000313" key="1">
    <source>
        <dbReference type="EMBL" id="CAE7278482.1"/>
    </source>
</evidence>
<organism evidence="1 2">
    <name type="scientific">Symbiodinium natans</name>
    <dbReference type="NCBI Taxonomy" id="878477"/>
    <lineage>
        <taxon>Eukaryota</taxon>
        <taxon>Sar</taxon>
        <taxon>Alveolata</taxon>
        <taxon>Dinophyceae</taxon>
        <taxon>Suessiales</taxon>
        <taxon>Symbiodiniaceae</taxon>
        <taxon>Symbiodinium</taxon>
    </lineage>
</organism>
<gene>
    <name evidence="1" type="ORF">SNAT2548_LOCUS14766</name>
</gene>
<comment type="caution">
    <text evidence="1">The sequence shown here is derived from an EMBL/GenBank/DDBJ whole genome shotgun (WGS) entry which is preliminary data.</text>
</comment>
<reference evidence="1" key="1">
    <citation type="submission" date="2021-02" db="EMBL/GenBank/DDBJ databases">
        <authorList>
            <person name="Dougan E. K."/>
            <person name="Rhodes N."/>
            <person name="Thang M."/>
            <person name="Chan C."/>
        </authorList>
    </citation>
    <scope>NUCLEOTIDE SEQUENCE</scope>
</reference>
<evidence type="ECO:0000313" key="2">
    <source>
        <dbReference type="Proteomes" id="UP000604046"/>
    </source>
</evidence>
<protein>
    <submittedName>
        <fullName evidence="1">Uncharacterized protein</fullName>
    </submittedName>
</protein>
<name>A0A812MQ26_9DINO</name>
<proteinExistence type="predicted"/>
<sequence length="175" mass="19642">MMSAAAGADNQHPVKTVVYLEEGTQKFEFIGKLKEAWYDTKDVTKIIQSNLRSRMIINNNTMAGDPAPGTVKSLKLVFEGDAVYFIPERCRTILQGKVKTAEYGAGQLQASVVEEVNRMMPRVAASNADHDIGKDPARGRFKWLKIVFSGEPDLRRWRYDNIHAINGVITSRSRL</sequence>
<accession>A0A812MQ26</accession>
<keyword evidence="2" id="KW-1185">Reference proteome</keyword>
<dbReference type="AlphaFoldDB" id="A0A812MQ26"/>
<dbReference type="Proteomes" id="UP000604046">
    <property type="component" value="Unassembled WGS sequence"/>
</dbReference>
<dbReference type="EMBL" id="CAJNDS010001779">
    <property type="protein sequence ID" value="CAE7278482.1"/>
    <property type="molecule type" value="Genomic_DNA"/>
</dbReference>